<dbReference type="EMBL" id="SWFS01000179">
    <property type="protein sequence ID" value="KAA8915248.1"/>
    <property type="molecule type" value="Genomic_DNA"/>
</dbReference>
<dbReference type="VEuPathDB" id="FungiDB:TRICI_002605"/>
<dbReference type="InterPro" id="IPR056136">
    <property type="entry name" value="DUF7719"/>
</dbReference>
<organism evidence="3 4">
    <name type="scientific">Trichomonascus ciferrii</name>
    <dbReference type="NCBI Taxonomy" id="44093"/>
    <lineage>
        <taxon>Eukaryota</taxon>
        <taxon>Fungi</taxon>
        <taxon>Dikarya</taxon>
        <taxon>Ascomycota</taxon>
        <taxon>Saccharomycotina</taxon>
        <taxon>Dipodascomycetes</taxon>
        <taxon>Dipodascales</taxon>
        <taxon>Trichomonascaceae</taxon>
        <taxon>Trichomonascus</taxon>
        <taxon>Trichomonascus ciferrii complex</taxon>
    </lineage>
</organism>
<keyword evidence="4" id="KW-1185">Reference proteome</keyword>
<protein>
    <recommendedName>
        <fullName evidence="2">DUF7719 domain-containing protein</fullName>
    </recommendedName>
</protein>
<keyword evidence="1" id="KW-0472">Membrane</keyword>
<proteinExistence type="predicted"/>
<sequence length="220" mass="25593">MVGKKQRNKSRVPAKESPRIVELDNLQDFKDYVGHKDIPEKTLLQQIEETQNAGSKREAEIRARRKILHPGETSEEDDDELNAVGRFMFASLDYTAYMIPLISVHLVLNILVRLQYGQEAEFSEIARESLATIPVLLILYKLVHPYRGTAAFKVVSFIASIFIGAYLVYATNEEGYYYIMQRAPPLGTLWVWLFIEMEWHWSTVSLLAIIVWMWYKDYKL</sequence>
<keyword evidence="1" id="KW-0812">Transmembrane</keyword>
<feature type="transmembrane region" description="Helical" evidence="1">
    <location>
        <begin position="150"/>
        <end position="169"/>
    </location>
</feature>
<dbReference type="PANTHER" id="PTHR37846:SF1">
    <property type="entry name" value="DEACETYLASE-LIKE PROTEIN"/>
    <property type="match status" value="1"/>
</dbReference>
<keyword evidence="1" id="KW-1133">Transmembrane helix</keyword>
<evidence type="ECO:0000313" key="3">
    <source>
        <dbReference type="EMBL" id="KAA8915248.1"/>
    </source>
</evidence>
<accession>A0A642V5G2</accession>
<dbReference type="OrthoDB" id="5597489at2759"/>
<name>A0A642V5G2_9ASCO</name>
<gene>
    <name evidence="3" type="ORF">TRICI_002605</name>
</gene>
<dbReference type="Proteomes" id="UP000761534">
    <property type="component" value="Unassembled WGS sequence"/>
</dbReference>
<evidence type="ECO:0000259" key="2">
    <source>
        <dbReference type="Pfam" id="PF24841"/>
    </source>
</evidence>
<dbReference type="AlphaFoldDB" id="A0A642V5G2"/>
<evidence type="ECO:0000313" key="4">
    <source>
        <dbReference type="Proteomes" id="UP000761534"/>
    </source>
</evidence>
<reference evidence="3" key="1">
    <citation type="journal article" date="2019" name="G3 (Bethesda)">
        <title>Genome Assemblies of Two Rare Opportunistic Yeast Pathogens: Diutina rugosa (syn. Candida rugosa) and Trichomonascus ciferrii (syn. Candida ciferrii).</title>
        <authorList>
            <person name="Mixao V."/>
            <person name="Saus E."/>
            <person name="Hansen A.P."/>
            <person name="Lass-Florl C."/>
            <person name="Gabaldon T."/>
        </authorList>
    </citation>
    <scope>NUCLEOTIDE SEQUENCE</scope>
    <source>
        <strain evidence="3">CBS 4856</strain>
    </source>
</reference>
<comment type="caution">
    <text evidence="3">The sequence shown here is derived from an EMBL/GenBank/DDBJ whole genome shotgun (WGS) entry which is preliminary data.</text>
</comment>
<evidence type="ECO:0000256" key="1">
    <source>
        <dbReference type="SAM" id="Phobius"/>
    </source>
</evidence>
<feature type="domain" description="DUF7719" evidence="2">
    <location>
        <begin position="154"/>
        <end position="220"/>
    </location>
</feature>
<dbReference type="Pfam" id="PF24841">
    <property type="entry name" value="DUF7719"/>
    <property type="match status" value="1"/>
</dbReference>
<dbReference type="PANTHER" id="PTHR37846">
    <property type="entry name" value="YALI0B21296P"/>
    <property type="match status" value="1"/>
</dbReference>
<feature type="transmembrane region" description="Helical" evidence="1">
    <location>
        <begin position="189"/>
        <end position="215"/>
    </location>
</feature>